<feature type="region of interest" description="Disordered" evidence="2">
    <location>
        <begin position="212"/>
        <end position="231"/>
    </location>
</feature>
<dbReference type="AlphaFoldDB" id="A0A834WU43"/>
<feature type="compositionally biased region" description="Polar residues" evidence="2">
    <location>
        <begin position="550"/>
        <end position="559"/>
    </location>
</feature>
<dbReference type="PROSITE" id="PS50158">
    <property type="entry name" value="ZF_CCHC"/>
    <property type="match status" value="1"/>
</dbReference>
<dbReference type="OrthoDB" id="8063676at2759"/>
<evidence type="ECO:0000256" key="1">
    <source>
        <dbReference type="PROSITE-ProRule" id="PRU00047"/>
    </source>
</evidence>
<feature type="region of interest" description="Disordered" evidence="2">
    <location>
        <begin position="532"/>
        <end position="566"/>
    </location>
</feature>
<keyword evidence="1" id="KW-0863">Zinc-finger</keyword>
<dbReference type="InterPro" id="IPR054722">
    <property type="entry name" value="PolX-like_BBD"/>
</dbReference>
<comment type="caution">
    <text evidence="4">The sequence shown here is derived from an EMBL/GenBank/DDBJ whole genome shotgun (WGS) entry which is preliminary data.</text>
</comment>
<feature type="compositionally biased region" description="Polar residues" evidence="2">
    <location>
        <begin position="222"/>
        <end position="231"/>
    </location>
</feature>
<evidence type="ECO:0000256" key="2">
    <source>
        <dbReference type="SAM" id="MobiDB-lite"/>
    </source>
</evidence>
<reference evidence="4" key="1">
    <citation type="submission" date="2020-09" db="EMBL/GenBank/DDBJ databases">
        <title>Genome-Enabled Discovery of Anthraquinone Biosynthesis in Senna tora.</title>
        <authorList>
            <person name="Kang S.-H."/>
            <person name="Pandey R.P."/>
            <person name="Lee C.-M."/>
            <person name="Sim J.-S."/>
            <person name="Jeong J.-T."/>
            <person name="Choi B.-S."/>
            <person name="Jung M."/>
            <person name="Ginzburg D."/>
            <person name="Zhao K."/>
            <person name="Won S.Y."/>
            <person name="Oh T.-J."/>
            <person name="Yu Y."/>
            <person name="Kim N.-H."/>
            <person name="Lee O.R."/>
            <person name="Lee T.-H."/>
            <person name="Bashyal P."/>
            <person name="Kim T.-S."/>
            <person name="Lee W.-H."/>
            <person name="Kawkins C."/>
            <person name="Kim C.-K."/>
            <person name="Kim J.S."/>
            <person name="Ahn B.O."/>
            <person name="Rhee S.Y."/>
            <person name="Sohng J.K."/>
        </authorList>
    </citation>
    <scope>NUCLEOTIDE SEQUENCE</scope>
    <source>
        <tissue evidence="4">Leaf</tissue>
    </source>
</reference>
<dbReference type="SUPFAM" id="SSF57756">
    <property type="entry name" value="Retrovirus zinc finger-like domains"/>
    <property type="match status" value="1"/>
</dbReference>
<evidence type="ECO:0000313" key="5">
    <source>
        <dbReference type="Proteomes" id="UP000634136"/>
    </source>
</evidence>
<gene>
    <name evidence="4" type="ORF">G2W53_014720</name>
</gene>
<feature type="compositionally biased region" description="Basic and acidic residues" evidence="2">
    <location>
        <begin position="532"/>
        <end position="549"/>
    </location>
</feature>
<dbReference type="InterPro" id="IPR036875">
    <property type="entry name" value="Znf_CCHC_sf"/>
</dbReference>
<name>A0A834WU43_9FABA</name>
<accession>A0A834WU43</accession>
<proteinExistence type="predicted"/>
<dbReference type="InterPro" id="IPR001878">
    <property type="entry name" value="Znf_CCHC"/>
</dbReference>
<dbReference type="EMBL" id="JAAIUW010000005">
    <property type="protein sequence ID" value="KAF7832387.1"/>
    <property type="molecule type" value="Genomic_DNA"/>
</dbReference>
<dbReference type="PANTHER" id="PTHR35317">
    <property type="entry name" value="OS04G0629600 PROTEIN"/>
    <property type="match status" value="1"/>
</dbReference>
<dbReference type="GO" id="GO:0008270">
    <property type="term" value="F:zinc ion binding"/>
    <property type="evidence" value="ECO:0007669"/>
    <property type="project" value="UniProtKB-KW"/>
</dbReference>
<evidence type="ECO:0000259" key="3">
    <source>
        <dbReference type="PROSITE" id="PS50158"/>
    </source>
</evidence>
<keyword evidence="1" id="KW-0479">Metal-binding</keyword>
<dbReference type="Pfam" id="PF14223">
    <property type="entry name" value="Retrotran_gag_2"/>
    <property type="match status" value="1"/>
</dbReference>
<feature type="compositionally biased region" description="Basic and acidic residues" evidence="2">
    <location>
        <begin position="212"/>
        <end position="221"/>
    </location>
</feature>
<dbReference type="Proteomes" id="UP000634136">
    <property type="component" value="Unassembled WGS sequence"/>
</dbReference>
<sequence>MAVNGISSSTQPLIPFIKGENYEFWTIKMRTLFLSQELWELVEHGYSASEADEQKLRENKKKDARALFFLQQAVSDDIFSRISAATTSKGAWQTLKTEFQGSSKVITVKLQSLRRTFEMLQMGNSETVQVFLSRASAVVSQMKAYGEKITDETVVLKLLRSLTPKFDHLVAAIEESEDFTTYSFDDLMGSLQAHEDRLNKSSTRIEEKAFQVKGESSHTKSDVNTSNRSTSRCVYRARGRGGSRGRGGHSGEQRQVKNNSIKCYCCGKIGHNEADCWTKQRNEEKHANVAEEEESMLFMAHSFDKNIANDVWFLDSGCSNHMTGSKQLFKEPDEKETSTVRLGDSSGRESVGQLMANGYRILFDDNSCRVEDRKTGHTFINVQMAHNKMFPLDVSNVNTTLAVSKTCESKLWHLRYGHLHENGTVNSNVASTPMNLNERLQAEDGTEKADATYFRRFMHSPTKHHLGAAKRVLRYVAGTVNFGIWIEESVVDSSPPLPEWFVGVRRCRLRSALHSYNPVFLLCKNGESGKEMMKEDHRKVKRSYREERGSNSSSISTKMLTRKPIS</sequence>
<protein>
    <submittedName>
        <fullName evidence="4">Retrovirus-related Pol polyprotein from transposon TNT 1-94</fullName>
    </submittedName>
</protein>
<dbReference type="GO" id="GO:0003676">
    <property type="term" value="F:nucleic acid binding"/>
    <property type="evidence" value="ECO:0007669"/>
    <property type="project" value="InterPro"/>
</dbReference>
<keyword evidence="5" id="KW-1185">Reference proteome</keyword>
<keyword evidence="1" id="KW-0862">Zinc</keyword>
<dbReference type="Pfam" id="PF22936">
    <property type="entry name" value="Pol_BBD"/>
    <property type="match status" value="1"/>
</dbReference>
<feature type="domain" description="CCHC-type" evidence="3">
    <location>
        <begin position="262"/>
        <end position="276"/>
    </location>
</feature>
<organism evidence="4 5">
    <name type="scientific">Senna tora</name>
    <dbReference type="NCBI Taxonomy" id="362788"/>
    <lineage>
        <taxon>Eukaryota</taxon>
        <taxon>Viridiplantae</taxon>
        <taxon>Streptophyta</taxon>
        <taxon>Embryophyta</taxon>
        <taxon>Tracheophyta</taxon>
        <taxon>Spermatophyta</taxon>
        <taxon>Magnoliopsida</taxon>
        <taxon>eudicotyledons</taxon>
        <taxon>Gunneridae</taxon>
        <taxon>Pentapetalae</taxon>
        <taxon>rosids</taxon>
        <taxon>fabids</taxon>
        <taxon>Fabales</taxon>
        <taxon>Fabaceae</taxon>
        <taxon>Caesalpinioideae</taxon>
        <taxon>Cassia clade</taxon>
        <taxon>Senna</taxon>
    </lineage>
</organism>
<dbReference type="PANTHER" id="PTHR35317:SF35">
    <property type="entry name" value="DUF4219 DOMAIN-CONTAINING PROTEIN"/>
    <property type="match status" value="1"/>
</dbReference>
<evidence type="ECO:0000313" key="4">
    <source>
        <dbReference type="EMBL" id="KAF7832387.1"/>
    </source>
</evidence>